<gene>
    <name evidence="1" type="ORF">PLBR_LOCUS8</name>
</gene>
<organism evidence="1">
    <name type="scientific">Plasmodiophora brassicae</name>
    <name type="common">Clubroot disease agent</name>
    <dbReference type="NCBI Taxonomy" id="37360"/>
    <lineage>
        <taxon>Eukaryota</taxon>
        <taxon>Sar</taxon>
        <taxon>Rhizaria</taxon>
        <taxon>Endomyxa</taxon>
        <taxon>Phytomyxea</taxon>
        <taxon>Plasmodiophorida</taxon>
        <taxon>Plasmodiophoridae</taxon>
        <taxon>Plasmodiophora</taxon>
    </lineage>
</organism>
<accession>A0A3P3YWC7</accession>
<geneLocation type="mitochondrion" evidence="1"/>
<evidence type="ECO:0000313" key="1">
    <source>
        <dbReference type="EMBL" id="SYZ47145.1"/>
    </source>
</evidence>
<keyword evidence="1" id="KW-0496">Mitochondrion</keyword>
<dbReference type="AlphaFoldDB" id="A0A3P3YWC7"/>
<protein>
    <submittedName>
        <fullName evidence="1">Ecbeacfb-23b4-4637-bf19-17b1f7386b0f-CDS</fullName>
    </submittedName>
</protein>
<name>A0A3P3YWC7_PLABS</name>
<reference evidence="1" key="1">
    <citation type="submission" date="2018-05" db="EMBL/GenBank/DDBJ databases">
        <authorList>
            <person name="Fogelqvist J."/>
        </authorList>
    </citation>
    <scope>NUCLEOTIDE SEQUENCE [LARGE SCALE GENOMIC DNA]</scope>
</reference>
<dbReference type="EMBL" id="LS992577">
    <property type="protein sequence ID" value="SYZ47145.1"/>
    <property type="molecule type" value="Genomic_DNA"/>
</dbReference>
<proteinExistence type="predicted"/>
<sequence length="764" mass="83848">MPECMKSSRAPPPLGTAYILEKVMQIKNVTSATDLSDVPILARKFMELPPSPGQQMPECMKSSRAPPPLGTAYILEKVMQIKNVTSATDLSDVPILARKFMELPPSPGQQMPECMKSSRAPPPLGTAYILEKVMQIKNVTSATDLSDVPILARKFMELPPSPGQQMPECMKSSRAPPPLGTAYILEKVMQIKNVTSATDLSDVPILARKFMELPPSPGQQMPECMKSSRAPPPLGTAYILEKVMQIKNVTSATDLSDVPILARKFMELPPSPGQQMPECMKSSRAPPPLGTAYILEKVMQIKNVTSATDLSDVPILARKFMELPPSPGQQMPECMKSSRAPPPLGTAYILEKVMQIKNVTSATDLSDVPILARKFMELPPSPGQQMPECMKSSRAPPPLGTAYILEKVMQIKNVTSATDLSDVPILARKFMELPPSPGQQMPECMKSSRAPPPLGTAYILEKVMQIKNVTSATDLSDVPILARKFMELPPSPGQQMPECMKSSRAPPPLGTAYILEKVMQIKNVTSATDLSDVPILARKFMELPPSPGQQMPECMKSSRAPPPLGTAYILEKVMQIKNVTSATDLSDVPILARKFMELPPSPGQQMPECMKSSRAPPPLGTAYILEKVMQIKNVTSATDLSDVPILARKFMELPPSPGQQMPECMKSSRAPPPLGTAYILEKVMQIKNVTSATDLSDVPILARKFMELPPSPVQQMPECMKSSRAPPPPSARHIYSKKLCKSKMWQVLQIFQTCPFWRENLYVN</sequence>